<feature type="transmembrane region" description="Helical" evidence="5">
    <location>
        <begin position="348"/>
        <end position="370"/>
    </location>
</feature>
<dbReference type="PANTHER" id="PTHR23502:SF64">
    <property type="entry name" value="TRANSPORTER, PUTATIVE (AFU_ORTHOLOGUE AFUA_3G11760)-RELATED"/>
    <property type="match status" value="1"/>
</dbReference>
<evidence type="ECO:0000313" key="7">
    <source>
        <dbReference type="EMBL" id="OJA08721.1"/>
    </source>
</evidence>
<dbReference type="GO" id="GO:0022857">
    <property type="term" value="F:transmembrane transporter activity"/>
    <property type="evidence" value="ECO:0007669"/>
    <property type="project" value="InterPro"/>
</dbReference>
<feature type="transmembrane region" description="Helical" evidence="5">
    <location>
        <begin position="215"/>
        <end position="233"/>
    </location>
</feature>
<feature type="transmembrane region" description="Helical" evidence="5">
    <location>
        <begin position="129"/>
        <end position="153"/>
    </location>
</feature>
<sequence length="486" mass="52181">MSSSEENPLLGPGVNHDEHVADDKDVYDQFSKAQKNFIVLAVSLAGLLPMFVTGIFVPSIPQIAHDLDSTGADVSLAVSLSVFANAIGGLVWAAYSSFYGRRLMYLWGMPILCVGSFAIAASTSLRSLLLWRVVQAFGCAGGVSVGAAVIGDIYRVEQRGTAMGIFFGVTHFSYHNVKYFDDLSLLAKATLLGVALAPITGGTAAHYWSWRGMHFLLGIWGLIEMVIIYMFFPETIHPHSGGRDLMAPFKFVWINPFSGLWLLRSPNIMAVTLANTSAMVTEYVLLIPIAYTIGARYHISNEALIGACFLPSGVGNFLASAFAGRLSDAIVDKRKRNGAWVPEDRLRAALIGGLFVPLSVGLSGLITTYIAGPLGLVLNLLCLFMNGVGVDFVLTPIGSYNVDVVQSRSAEVIAAVTAFRAVILVPVTAAVLPSIEMFGVAVTNGMATLLALLGYGLIALTIRYGDRMRAWVDVGYTLVENNQPVE</sequence>
<dbReference type="Proteomes" id="UP000183567">
    <property type="component" value="Unassembled WGS sequence"/>
</dbReference>
<feature type="transmembrane region" description="Helical" evidence="5">
    <location>
        <begin position="412"/>
        <end position="432"/>
    </location>
</feature>
<proteinExistence type="predicted"/>
<dbReference type="PANTHER" id="PTHR23502">
    <property type="entry name" value="MAJOR FACILITATOR SUPERFAMILY"/>
    <property type="match status" value="1"/>
</dbReference>
<dbReference type="EMBL" id="LVVM01006223">
    <property type="protein sequence ID" value="OJA08721.1"/>
    <property type="molecule type" value="Genomic_DNA"/>
</dbReference>
<gene>
    <name evidence="7" type="ORF">AZE42_07083</name>
</gene>
<feature type="transmembrane region" description="Helical" evidence="5">
    <location>
        <begin position="103"/>
        <end position="123"/>
    </location>
</feature>
<dbReference type="GO" id="GO:0005886">
    <property type="term" value="C:plasma membrane"/>
    <property type="evidence" value="ECO:0007669"/>
    <property type="project" value="TreeGrafter"/>
</dbReference>
<dbReference type="Gene3D" id="1.20.1720.10">
    <property type="entry name" value="Multidrug resistance protein D"/>
    <property type="match status" value="1"/>
</dbReference>
<dbReference type="PROSITE" id="PS50850">
    <property type="entry name" value="MFS"/>
    <property type="match status" value="1"/>
</dbReference>
<dbReference type="STRING" id="180088.A0A1J8Q4S7"/>
<evidence type="ECO:0000313" key="8">
    <source>
        <dbReference type="Proteomes" id="UP000183567"/>
    </source>
</evidence>
<evidence type="ECO:0000256" key="5">
    <source>
        <dbReference type="SAM" id="Phobius"/>
    </source>
</evidence>
<keyword evidence="2 5" id="KW-0812">Transmembrane</keyword>
<accession>A0A1J8Q4S7</accession>
<evidence type="ECO:0000256" key="1">
    <source>
        <dbReference type="ARBA" id="ARBA00004141"/>
    </source>
</evidence>
<name>A0A1J8Q4S7_9AGAM</name>
<dbReference type="InterPro" id="IPR036259">
    <property type="entry name" value="MFS_trans_sf"/>
</dbReference>
<evidence type="ECO:0000256" key="4">
    <source>
        <dbReference type="ARBA" id="ARBA00023136"/>
    </source>
</evidence>
<feature type="transmembrane region" description="Helical" evidence="5">
    <location>
        <begin position="189"/>
        <end position="208"/>
    </location>
</feature>
<dbReference type="InterPro" id="IPR020846">
    <property type="entry name" value="MFS_dom"/>
</dbReference>
<feature type="transmembrane region" description="Helical" evidence="5">
    <location>
        <begin position="438"/>
        <end position="460"/>
    </location>
</feature>
<evidence type="ECO:0000256" key="2">
    <source>
        <dbReference type="ARBA" id="ARBA00022692"/>
    </source>
</evidence>
<feature type="domain" description="Major facilitator superfamily (MFS) profile" evidence="6">
    <location>
        <begin position="38"/>
        <end position="463"/>
    </location>
</feature>
<dbReference type="OrthoDB" id="3066029at2759"/>
<dbReference type="Pfam" id="PF07690">
    <property type="entry name" value="MFS_1"/>
    <property type="match status" value="1"/>
</dbReference>
<feature type="transmembrane region" description="Helical" evidence="5">
    <location>
        <begin position="37"/>
        <end position="56"/>
    </location>
</feature>
<feature type="transmembrane region" description="Helical" evidence="5">
    <location>
        <begin position="270"/>
        <end position="291"/>
    </location>
</feature>
<dbReference type="AlphaFoldDB" id="A0A1J8Q4S7"/>
<protein>
    <recommendedName>
        <fullName evidence="6">Major facilitator superfamily (MFS) profile domain-containing protein</fullName>
    </recommendedName>
</protein>
<comment type="caution">
    <text evidence="7">The sequence shown here is derived from an EMBL/GenBank/DDBJ whole genome shotgun (WGS) entry which is preliminary data.</text>
</comment>
<evidence type="ECO:0000259" key="6">
    <source>
        <dbReference type="PROSITE" id="PS50850"/>
    </source>
</evidence>
<feature type="transmembrane region" description="Helical" evidence="5">
    <location>
        <begin position="76"/>
        <end position="96"/>
    </location>
</feature>
<feature type="transmembrane region" description="Helical" evidence="5">
    <location>
        <begin position="376"/>
        <end position="400"/>
    </location>
</feature>
<reference evidence="7 8" key="1">
    <citation type="submission" date="2016-03" db="EMBL/GenBank/DDBJ databases">
        <title>Comparative genomics of the ectomycorrhizal sister species Rhizopogon vinicolor and Rhizopogon vesiculosus (Basidiomycota: Boletales) reveals a divergence of the mating type B locus.</title>
        <authorList>
            <person name="Mujic A.B."/>
            <person name="Kuo A."/>
            <person name="Tritt A."/>
            <person name="Lipzen A."/>
            <person name="Chen C."/>
            <person name="Johnson J."/>
            <person name="Sharma A."/>
            <person name="Barry K."/>
            <person name="Grigoriev I.V."/>
            <person name="Spatafora J.W."/>
        </authorList>
    </citation>
    <scope>NUCLEOTIDE SEQUENCE [LARGE SCALE GENOMIC DNA]</scope>
    <source>
        <strain evidence="7 8">AM-OR11-056</strain>
    </source>
</reference>
<feature type="transmembrane region" description="Helical" evidence="5">
    <location>
        <begin position="303"/>
        <end position="327"/>
    </location>
</feature>
<keyword evidence="8" id="KW-1185">Reference proteome</keyword>
<keyword evidence="3 5" id="KW-1133">Transmembrane helix</keyword>
<evidence type="ECO:0000256" key="3">
    <source>
        <dbReference type="ARBA" id="ARBA00022989"/>
    </source>
</evidence>
<organism evidence="7 8">
    <name type="scientific">Rhizopogon vesiculosus</name>
    <dbReference type="NCBI Taxonomy" id="180088"/>
    <lineage>
        <taxon>Eukaryota</taxon>
        <taxon>Fungi</taxon>
        <taxon>Dikarya</taxon>
        <taxon>Basidiomycota</taxon>
        <taxon>Agaricomycotina</taxon>
        <taxon>Agaricomycetes</taxon>
        <taxon>Agaricomycetidae</taxon>
        <taxon>Boletales</taxon>
        <taxon>Suillineae</taxon>
        <taxon>Rhizopogonaceae</taxon>
        <taxon>Rhizopogon</taxon>
    </lineage>
</organism>
<dbReference type="InterPro" id="IPR011701">
    <property type="entry name" value="MFS"/>
</dbReference>
<dbReference type="SUPFAM" id="SSF103473">
    <property type="entry name" value="MFS general substrate transporter"/>
    <property type="match status" value="1"/>
</dbReference>
<comment type="subcellular location">
    <subcellularLocation>
        <location evidence="1">Membrane</location>
        <topology evidence="1">Multi-pass membrane protein</topology>
    </subcellularLocation>
</comment>
<keyword evidence="4 5" id="KW-0472">Membrane</keyword>